<dbReference type="Proteomes" id="UP000885690">
    <property type="component" value="Unassembled WGS sequence"/>
</dbReference>
<name>A0A7C0U6I2_9BACT</name>
<dbReference type="InterPro" id="IPR038042">
    <property type="entry name" value="Gp37-like"/>
</dbReference>
<dbReference type="Gene3D" id="3.30.2000.10">
    <property type="entry name" value="Phage tail protein-like"/>
    <property type="match status" value="1"/>
</dbReference>
<dbReference type="EMBL" id="DQWS01000100">
    <property type="protein sequence ID" value="HDD52943.1"/>
    <property type="molecule type" value="Genomic_DNA"/>
</dbReference>
<gene>
    <name evidence="1" type="ORF">ENF32_02595</name>
</gene>
<accession>A0A7C0U6I2</accession>
<evidence type="ECO:0000313" key="1">
    <source>
        <dbReference type="EMBL" id="HDD52943.1"/>
    </source>
</evidence>
<comment type="caution">
    <text evidence="1">The sequence shown here is derived from an EMBL/GenBank/DDBJ whole genome shotgun (WGS) entry which is preliminary data.</text>
</comment>
<reference evidence="1" key="1">
    <citation type="journal article" date="2020" name="mSystems">
        <title>Genome- and Community-Level Interaction Insights into Carbon Utilization and Element Cycling Functions of Hydrothermarchaeota in Hydrothermal Sediment.</title>
        <authorList>
            <person name="Zhou Z."/>
            <person name="Liu Y."/>
            <person name="Xu W."/>
            <person name="Pan J."/>
            <person name="Luo Z.H."/>
            <person name="Li M."/>
        </authorList>
    </citation>
    <scope>NUCLEOTIDE SEQUENCE [LARGE SCALE GENOMIC DNA]</scope>
    <source>
        <strain evidence="1">HyVt-115</strain>
    </source>
</reference>
<organism evidence="1">
    <name type="scientific">Thermosulfidibacter takaii</name>
    <dbReference type="NCBI Taxonomy" id="412593"/>
    <lineage>
        <taxon>Bacteria</taxon>
        <taxon>Pseudomonadati</taxon>
        <taxon>Thermosulfidibacterota</taxon>
        <taxon>Thermosulfidibacteria</taxon>
        <taxon>Thermosulfidibacterales</taxon>
        <taxon>Thermosulfidibacteraceae</taxon>
    </lineage>
</organism>
<dbReference type="AlphaFoldDB" id="A0A7C0U6I2"/>
<proteinExistence type="predicted"/>
<sequence>MSYLANIEDTIVARLKEALGITNVDGARGTWQEVMAGLFSLPGVRVVYEGSDFALENQLEREDLSFTVLFACRDIRGAGRDDAYTMLEEGRAALRRFRPEVDNVDMKPFVPTKTLFVGGDADKVVYALTIKTRVKRRV</sequence>
<evidence type="ECO:0008006" key="2">
    <source>
        <dbReference type="Google" id="ProtNLM"/>
    </source>
</evidence>
<protein>
    <recommendedName>
        <fullName evidence="2">DUF1834 family protein</fullName>
    </recommendedName>
</protein>